<evidence type="ECO:0000313" key="1">
    <source>
        <dbReference type="EMBL" id="AHY43131.1"/>
    </source>
</evidence>
<dbReference type="PATRIC" id="fig|316.97.peg.2377"/>
<dbReference type="OrthoDB" id="6889961at2"/>
<reference evidence="1 2" key="1">
    <citation type="submission" date="2014-03" db="EMBL/GenBank/DDBJ databases">
        <title>Complete genome sequence of Pseudomonas stutzeri 19SMN4.</title>
        <authorList>
            <person name="Brunet-Galmes I."/>
            <person name="Nogales B."/>
            <person name="Busquets A."/>
            <person name="Pena A."/>
            <person name="Gomila M."/>
            <person name="Garcia-Valdes E."/>
            <person name="Lalucat J."/>
            <person name="Bennasar A."/>
            <person name="Bosch R."/>
        </authorList>
    </citation>
    <scope>NUCLEOTIDE SEQUENCE [LARGE SCALE GENOMIC DNA]</scope>
    <source>
        <strain evidence="1 2">19SMN4</strain>
    </source>
</reference>
<dbReference type="AlphaFoldDB" id="A0A023WT43"/>
<sequence length="93" mass="10744">MSRSARTLYAYRIIVPDEQYDMFACRENRLHLALRQLELSGSADRTLCGGLLPAQPRWRELERATLKDRQLCPNCRQLLEARRKGLPSATAAW</sequence>
<proteinExistence type="predicted"/>
<name>A0A023WT43_STUST</name>
<organism evidence="1 2">
    <name type="scientific">Stutzerimonas stutzeri</name>
    <name type="common">Pseudomonas stutzeri</name>
    <dbReference type="NCBI Taxonomy" id="316"/>
    <lineage>
        <taxon>Bacteria</taxon>
        <taxon>Pseudomonadati</taxon>
        <taxon>Pseudomonadota</taxon>
        <taxon>Gammaproteobacteria</taxon>
        <taxon>Pseudomonadales</taxon>
        <taxon>Pseudomonadaceae</taxon>
        <taxon>Stutzerimonas</taxon>
    </lineage>
</organism>
<accession>A0A023WT43</accession>
<evidence type="ECO:0000313" key="2">
    <source>
        <dbReference type="Proteomes" id="UP000025238"/>
    </source>
</evidence>
<dbReference type="KEGG" id="pstu:UIB01_11875"/>
<dbReference type="Proteomes" id="UP000025238">
    <property type="component" value="Chromosome"/>
</dbReference>
<protein>
    <submittedName>
        <fullName evidence="1">Uncharacterized protein</fullName>
    </submittedName>
</protein>
<gene>
    <name evidence="1" type="ORF">UIB01_11875</name>
</gene>
<dbReference type="EMBL" id="CP007509">
    <property type="protein sequence ID" value="AHY43131.1"/>
    <property type="molecule type" value="Genomic_DNA"/>
</dbReference>